<proteinExistence type="predicted"/>
<evidence type="ECO:0000256" key="1">
    <source>
        <dbReference type="SAM" id="MobiDB-lite"/>
    </source>
</evidence>
<evidence type="ECO:0000313" key="2">
    <source>
        <dbReference type="EMBL" id="KAH7134370.1"/>
    </source>
</evidence>
<dbReference type="PANTHER" id="PTHR13211">
    <property type="entry name" value="TELOMERASE CAJAL BODY PROTEIN 1"/>
    <property type="match status" value="1"/>
</dbReference>
<feature type="region of interest" description="Disordered" evidence="1">
    <location>
        <begin position="1"/>
        <end position="74"/>
    </location>
</feature>
<feature type="compositionally biased region" description="Basic and acidic residues" evidence="1">
    <location>
        <begin position="47"/>
        <end position="63"/>
    </location>
</feature>
<dbReference type="EMBL" id="JAGMUV010000014">
    <property type="protein sequence ID" value="KAH7134370.1"/>
    <property type="molecule type" value="Genomic_DNA"/>
</dbReference>
<accession>A0A9P9E9K7</accession>
<dbReference type="OrthoDB" id="239865at2759"/>
<dbReference type="Proteomes" id="UP000738349">
    <property type="component" value="Unassembled WGS sequence"/>
</dbReference>
<dbReference type="SUPFAM" id="SSF50978">
    <property type="entry name" value="WD40 repeat-like"/>
    <property type="match status" value="1"/>
</dbReference>
<dbReference type="InterPro" id="IPR051150">
    <property type="entry name" value="SWT21/TCAB1_mRNA_Telomere"/>
</dbReference>
<gene>
    <name evidence="2" type="ORF">EDB81DRAFT_803732</name>
</gene>
<keyword evidence="3" id="KW-1185">Reference proteome</keyword>
<dbReference type="PANTHER" id="PTHR13211:SF0">
    <property type="entry name" value="TELOMERASE CAJAL BODY PROTEIN 1"/>
    <property type="match status" value="1"/>
</dbReference>
<organism evidence="2 3">
    <name type="scientific">Dactylonectria macrodidyma</name>
    <dbReference type="NCBI Taxonomy" id="307937"/>
    <lineage>
        <taxon>Eukaryota</taxon>
        <taxon>Fungi</taxon>
        <taxon>Dikarya</taxon>
        <taxon>Ascomycota</taxon>
        <taxon>Pezizomycotina</taxon>
        <taxon>Sordariomycetes</taxon>
        <taxon>Hypocreomycetidae</taxon>
        <taxon>Hypocreales</taxon>
        <taxon>Nectriaceae</taxon>
        <taxon>Dactylonectria</taxon>
    </lineage>
</organism>
<protein>
    <submittedName>
        <fullName evidence="2">Uncharacterized protein</fullName>
    </submittedName>
</protein>
<reference evidence="2" key="1">
    <citation type="journal article" date="2021" name="Nat. Commun.">
        <title>Genetic determinants of endophytism in the Arabidopsis root mycobiome.</title>
        <authorList>
            <person name="Mesny F."/>
            <person name="Miyauchi S."/>
            <person name="Thiergart T."/>
            <person name="Pickel B."/>
            <person name="Atanasova L."/>
            <person name="Karlsson M."/>
            <person name="Huettel B."/>
            <person name="Barry K.W."/>
            <person name="Haridas S."/>
            <person name="Chen C."/>
            <person name="Bauer D."/>
            <person name="Andreopoulos W."/>
            <person name="Pangilinan J."/>
            <person name="LaButti K."/>
            <person name="Riley R."/>
            <person name="Lipzen A."/>
            <person name="Clum A."/>
            <person name="Drula E."/>
            <person name="Henrissat B."/>
            <person name="Kohler A."/>
            <person name="Grigoriev I.V."/>
            <person name="Martin F.M."/>
            <person name="Hacquard S."/>
        </authorList>
    </citation>
    <scope>NUCLEOTIDE SEQUENCE</scope>
    <source>
        <strain evidence="2">MPI-CAGE-AT-0147</strain>
    </source>
</reference>
<dbReference type="AlphaFoldDB" id="A0A9P9E9K7"/>
<sequence length="466" mass="50173">MDDPDPDHDDPTNRELANPGAISDGQPKHQQSGPAVHLLAGNAIARNRQDAPDHHHHDSHDSFRSGAPRAVTSSNPRKFYTSAQWTADGTSLIASSSYNSISTFVLPSDLLDPSSQPRNLAPQSTVHLPEPTQTILPAPYFSLAEPATQTALVGCRDHPLQLYHLFPHDDAPAVPLASYKLIRHETEEFITPSSMLWESPGTHFLCGSANRLDYFDMSRHGSDGPLLTIPTIPSKRHIAKGSGVGMKGTVSALAASPMDANGGSIIAAGMWTRWVGLYDLHRSEKVVANWTVSNTDDMDGAAEIGGQGIVQVRWSPCGRYLVVNERQSTGLLVYDIRGSGRLLSVLHGRDATTQQKLTCDVFQGNQYGDASFFEVWAGSKDGSVIVWEDVGTSFGVIEPTWTWKAHESPVGSTILHSSGSVAATCSGGWGAPSDGDIDDDFGEAKSLPRSQRVFDESGVKVWSIGS</sequence>
<dbReference type="InterPro" id="IPR015943">
    <property type="entry name" value="WD40/YVTN_repeat-like_dom_sf"/>
</dbReference>
<comment type="caution">
    <text evidence="2">The sequence shown here is derived from an EMBL/GenBank/DDBJ whole genome shotgun (WGS) entry which is preliminary data.</text>
</comment>
<dbReference type="InterPro" id="IPR036322">
    <property type="entry name" value="WD40_repeat_dom_sf"/>
</dbReference>
<dbReference type="Gene3D" id="2.130.10.10">
    <property type="entry name" value="YVTN repeat-like/Quinoprotein amine dehydrogenase"/>
    <property type="match status" value="1"/>
</dbReference>
<evidence type="ECO:0000313" key="3">
    <source>
        <dbReference type="Proteomes" id="UP000738349"/>
    </source>
</evidence>
<name>A0A9P9E9K7_9HYPO</name>